<dbReference type="PANTHER" id="PTHR48188:SF1">
    <property type="entry name" value="LARGE RIBOSOMAL SUBUNIT PROTEIN EL43-RELATED"/>
    <property type="match status" value="1"/>
</dbReference>
<feature type="region of interest" description="Disordered" evidence="8">
    <location>
        <begin position="481"/>
        <end position="520"/>
    </location>
</feature>
<dbReference type="GO" id="GO:0008270">
    <property type="term" value="F:zinc ion binding"/>
    <property type="evidence" value="ECO:0007669"/>
    <property type="project" value="UniProtKB-KW"/>
</dbReference>
<dbReference type="GO" id="GO:0003735">
    <property type="term" value="F:structural constituent of ribosome"/>
    <property type="evidence" value="ECO:0007669"/>
    <property type="project" value="InterPro"/>
</dbReference>
<reference evidence="10 11" key="1">
    <citation type="submission" date="2015-09" db="EMBL/GenBank/DDBJ databases">
        <title>Atta colombica WGS genome.</title>
        <authorList>
            <person name="Nygaard S."/>
            <person name="Hu H."/>
            <person name="Boomsma J."/>
            <person name="Zhang G."/>
        </authorList>
    </citation>
    <scope>NUCLEOTIDE SEQUENCE [LARGE SCALE GENOMIC DNA]</scope>
    <source>
        <strain evidence="10">Treedump-2</strain>
        <tissue evidence="10">Whole body</tissue>
    </source>
</reference>
<feature type="region of interest" description="Disordered" evidence="8">
    <location>
        <begin position="271"/>
        <end position="324"/>
    </location>
</feature>
<dbReference type="GO" id="GO:0022625">
    <property type="term" value="C:cytosolic large ribosomal subunit"/>
    <property type="evidence" value="ECO:0007669"/>
    <property type="project" value="TreeGrafter"/>
</dbReference>
<feature type="compositionally biased region" description="Low complexity" evidence="8">
    <location>
        <begin position="606"/>
        <end position="626"/>
    </location>
</feature>
<organism evidence="10 11">
    <name type="scientific">Atta colombica</name>
    <dbReference type="NCBI Taxonomy" id="520822"/>
    <lineage>
        <taxon>Eukaryota</taxon>
        <taxon>Metazoa</taxon>
        <taxon>Ecdysozoa</taxon>
        <taxon>Arthropoda</taxon>
        <taxon>Hexapoda</taxon>
        <taxon>Insecta</taxon>
        <taxon>Pterygota</taxon>
        <taxon>Neoptera</taxon>
        <taxon>Endopterygota</taxon>
        <taxon>Hymenoptera</taxon>
        <taxon>Apocrita</taxon>
        <taxon>Aculeata</taxon>
        <taxon>Formicoidea</taxon>
        <taxon>Formicidae</taxon>
        <taxon>Myrmicinae</taxon>
        <taxon>Atta</taxon>
    </lineage>
</organism>
<evidence type="ECO:0000256" key="4">
    <source>
        <dbReference type="ARBA" id="ARBA00022833"/>
    </source>
</evidence>
<keyword evidence="11" id="KW-1185">Reference proteome</keyword>
<dbReference type="Proteomes" id="UP000078540">
    <property type="component" value="Unassembled WGS sequence"/>
</dbReference>
<evidence type="ECO:0000256" key="8">
    <source>
        <dbReference type="SAM" id="MobiDB-lite"/>
    </source>
</evidence>
<evidence type="ECO:0000256" key="7">
    <source>
        <dbReference type="PROSITE-ProRule" id="PRU00320"/>
    </source>
</evidence>
<evidence type="ECO:0000256" key="1">
    <source>
        <dbReference type="ARBA" id="ARBA00008672"/>
    </source>
</evidence>
<keyword evidence="3" id="KW-0863">Zinc-finger</keyword>
<dbReference type="Gene3D" id="2.20.25.30">
    <property type="match status" value="1"/>
</dbReference>
<dbReference type="InterPro" id="IPR007889">
    <property type="entry name" value="HTH_Psq"/>
</dbReference>
<gene>
    <name evidence="10" type="ORF">ALC53_02388</name>
</gene>
<comment type="similarity">
    <text evidence="1">Belongs to the eukaryotic ribosomal protein eL43 family.</text>
</comment>
<dbReference type="Pfam" id="PF01780">
    <property type="entry name" value="Ribosomal_L37ae"/>
    <property type="match status" value="1"/>
</dbReference>
<feature type="compositionally biased region" description="Polar residues" evidence="8">
    <location>
        <begin position="369"/>
        <end position="401"/>
    </location>
</feature>
<dbReference type="GO" id="GO:0070180">
    <property type="term" value="F:large ribosomal subunit rRNA binding"/>
    <property type="evidence" value="ECO:0007669"/>
    <property type="project" value="TreeGrafter"/>
</dbReference>
<evidence type="ECO:0000256" key="6">
    <source>
        <dbReference type="ARBA" id="ARBA00023274"/>
    </source>
</evidence>
<dbReference type="Pfam" id="PF05225">
    <property type="entry name" value="HTH_psq"/>
    <property type="match status" value="1"/>
</dbReference>
<dbReference type="AlphaFoldDB" id="A0A195BSQ4"/>
<evidence type="ECO:0000256" key="2">
    <source>
        <dbReference type="ARBA" id="ARBA00022723"/>
    </source>
</evidence>
<dbReference type="InterPro" id="IPR011331">
    <property type="entry name" value="Ribosomal_eL37/eL43"/>
</dbReference>
<feature type="compositionally biased region" description="Polar residues" evidence="8">
    <location>
        <begin position="353"/>
        <end position="362"/>
    </location>
</feature>
<evidence type="ECO:0000259" key="9">
    <source>
        <dbReference type="PROSITE" id="PS50960"/>
    </source>
</evidence>
<dbReference type="EMBL" id="KQ976419">
    <property type="protein sequence ID" value="KYM89312.1"/>
    <property type="molecule type" value="Genomic_DNA"/>
</dbReference>
<evidence type="ECO:0000256" key="3">
    <source>
        <dbReference type="ARBA" id="ARBA00022771"/>
    </source>
</evidence>
<feature type="compositionally biased region" description="Polar residues" evidence="8">
    <location>
        <begin position="481"/>
        <end position="511"/>
    </location>
</feature>
<keyword evidence="6" id="KW-0687">Ribonucleoprotein</keyword>
<keyword evidence="7" id="KW-0539">Nucleus</keyword>
<protein>
    <submittedName>
        <fullName evidence="10">60S ribosomal protein L37a</fullName>
    </submittedName>
</protein>
<accession>A0A195BSQ4</accession>
<evidence type="ECO:0000313" key="10">
    <source>
        <dbReference type="EMBL" id="KYM89312.1"/>
    </source>
</evidence>
<proteinExistence type="inferred from homology"/>
<dbReference type="GO" id="GO:0005634">
    <property type="term" value="C:nucleus"/>
    <property type="evidence" value="ECO:0007669"/>
    <property type="project" value="UniProtKB-SubCell"/>
</dbReference>
<dbReference type="InterPro" id="IPR002674">
    <property type="entry name" value="Ribosomal_eL43"/>
</dbReference>
<feature type="compositionally biased region" description="Low complexity" evidence="8">
    <location>
        <begin position="402"/>
        <end position="411"/>
    </location>
</feature>
<feature type="DNA-binding region" description="H-T-H motif" evidence="7">
    <location>
        <begin position="541"/>
        <end position="561"/>
    </location>
</feature>
<evidence type="ECO:0000313" key="11">
    <source>
        <dbReference type="Proteomes" id="UP000078540"/>
    </source>
</evidence>
<sequence>MLVTDLIAKRTKKVGITGKYGTRYGASLRKMVKKMEITQHSKYTCSFCGKNILADRLASSHRHVESVSPLCTLIVALLTKKIHEEPFTRFMNHYRSTPSSILNETKRQTPDARRENVWIAVPRYRYRNPHIVCTTVLLSLAIRDGSLAARVTKRRGLEASFSEKFDALTLCKFDSESETKIAKNENRLKKGSEINRDQSRYIELSEVDSEQNEIQNRGVYQETNPSHVRSPEKKSPRRNSASVEFIILGIGDTAESLKIKGLAEMHTASLTKWPSGSSETGGGDRGESCSPSPSPLSPSFRRKRLRKSSTGSTSGSGDKPEEMNEITLVATNIVKPEPLIVSQESGENLRRPVNTSTESQGSIDEDQISIMSNMETSSANTPAQSDGSIQDVSQQSAGNIGQSSVSSQPPVHQGLQWTIMEHTYHPTRFALSSCQTNLSIQASSAFTTPEITASSTISDQYSGTSTTGSSCALTNYPNSSHGTLQHASSGGPSPSAQCPSNCQSPCASPQTAIKRKRSTNPQADENFIRALDAVRYGGIGFCKAARMFGVNNRTLWLEYKKRGYPNNRPSLKSRVKQEVNSSPPPAPPAQPMNSQSPTPMGPPTTPHSTHNTHTTHTTHTMLTSHSPHTMLSGYIDRHTDYTLLYLFIIVVLHCKQTQVAKRTRLLIRQPRVKKEPSHLSPDGETGSFSPHIVSTSVHLATPTLNLPQTSRSFEESRISPPPHTMLVSQPNLLTVTTSSNLLTVPQQSYLTKQHSHPLLSSQQPSTSGTYLIHRQHSHPELPGRTTSPSIVIEPAPLLKTEEDLEETTITATPSIASELGTSGSSSTSGGLRVKTTELRRTSSSPQTSSSREPPSRDQRLGHCPVLRQGPALGCNHCWNTIDAHGRILRRKTKYHCPECQINLCIVPCFQEYHDQRRELISKLKPLPKTSSV</sequence>
<feature type="compositionally biased region" description="Low complexity" evidence="8">
    <location>
        <begin position="820"/>
        <end position="830"/>
    </location>
</feature>
<dbReference type="SUPFAM" id="SSF57829">
    <property type="entry name" value="Zn-binding ribosomal proteins"/>
    <property type="match status" value="1"/>
</dbReference>
<feature type="compositionally biased region" description="Low complexity" evidence="8">
    <location>
        <begin position="841"/>
        <end position="852"/>
    </location>
</feature>
<dbReference type="STRING" id="520822.A0A195BSQ4"/>
<comment type="subcellular location">
    <subcellularLocation>
        <location evidence="7">Nucleus</location>
    </subcellularLocation>
</comment>
<feature type="region of interest" description="Disordered" evidence="8">
    <location>
        <begin position="566"/>
        <end position="626"/>
    </location>
</feature>
<keyword evidence="2" id="KW-0479">Metal-binding</keyword>
<keyword evidence="4" id="KW-0862">Zinc</keyword>
<evidence type="ECO:0000256" key="5">
    <source>
        <dbReference type="ARBA" id="ARBA00022980"/>
    </source>
</evidence>
<feature type="region of interest" description="Disordered" evidence="8">
    <location>
        <begin position="811"/>
        <end position="863"/>
    </location>
</feature>
<feature type="region of interest" description="Disordered" evidence="8">
    <location>
        <begin position="338"/>
        <end position="411"/>
    </location>
</feature>
<dbReference type="PROSITE" id="PS50960">
    <property type="entry name" value="HTH_PSQ"/>
    <property type="match status" value="1"/>
</dbReference>
<dbReference type="GO" id="GO:0003677">
    <property type="term" value="F:DNA binding"/>
    <property type="evidence" value="ECO:0007669"/>
    <property type="project" value="UniProtKB-UniRule"/>
</dbReference>
<feature type="domain" description="HTH psq-type" evidence="9">
    <location>
        <begin position="514"/>
        <end position="565"/>
    </location>
</feature>
<name>A0A195BSQ4_9HYME</name>
<dbReference type="GO" id="GO:0006412">
    <property type="term" value="P:translation"/>
    <property type="evidence" value="ECO:0007669"/>
    <property type="project" value="InterPro"/>
</dbReference>
<keyword evidence="5 10" id="KW-0689">Ribosomal protein</keyword>
<feature type="region of interest" description="Disordered" evidence="8">
    <location>
        <begin position="207"/>
        <end position="239"/>
    </location>
</feature>
<keyword evidence="7" id="KW-0238">DNA-binding</keyword>
<feature type="compositionally biased region" description="Low complexity" evidence="8">
    <location>
        <begin position="308"/>
        <end position="317"/>
    </location>
</feature>
<dbReference type="InterPro" id="IPR011332">
    <property type="entry name" value="Ribosomal_zn-bd"/>
</dbReference>
<dbReference type="PANTHER" id="PTHR48188">
    <property type="entry name" value="60S RIBOSOMAL PROTEIN L43"/>
    <property type="match status" value="1"/>
</dbReference>